<keyword evidence="4" id="KW-1185">Reference proteome</keyword>
<dbReference type="PANTHER" id="PTHR46558:SF14">
    <property type="entry name" value="HTH-TYPE TRANSCRIPTIONAL REGULATOR ANSR"/>
    <property type="match status" value="1"/>
</dbReference>
<comment type="caution">
    <text evidence="3">The sequence shown here is derived from an EMBL/GenBank/DDBJ whole genome shotgun (WGS) entry which is preliminary data.</text>
</comment>
<reference evidence="3" key="1">
    <citation type="submission" date="2020-09" db="EMBL/GenBank/DDBJ databases">
        <title>A novel bacterium of genus Hazenella, isolated from South China Sea.</title>
        <authorList>
            <person name="Huang H."/>
            <person name="Mo K."/>
            <person name="Hu Y."/>
        </authorList>
    </citation>
    <scope>NUCLEOTIDE SEQUENCE</scope>
    <source>
        <strain evidence="3">IB182357</strain>
    </source>
</reference>
<dbReference type="Gene3D" id="1.10.260.40">
    <property type="entry name" value="lambda repressor-like DNA-binding domains"/>
    <property type="match status" value="1"/>
</dbReference>
<dbReference type="RefSeq" id="WP_191140501.1">
    <property type="nucleotide sequence ID" value="NZ_JACXAG020000006.1"/>
</dbReference>
<gene>
    <name evidence="3" type="ORF">IC620_09555</name>
</gene>
<name>A0A926RUN8_9BACL</name>
<dbReference type="Pfam" id="PF01381">
    <property type="entry name" value="HTH_3"/>
    <property type="match status" value="1"/>
</dbReference>
<keyword evidence="1" id="KW-0238">DNA-binding</keyword>
<dbReference type="InterPro" id="IPR001387">
    <property type="entry name" value="Cro/C1-type_HTH"/>
</dbReference>
<evidence type="ECO:0000313" key="4">
    <source>
        <dbReference type="Proteomes" id="UP000661691"/>
    </source>
</evidence>
<dbReference type="PANTHER" id="PTHR46558">
    <property type="entry name" value="TRACRIPTIONAL REGULATORY PROTEIN-RELATED-RELATED"/>
    <property type="match status" value="1"/>
</dbReference>
<dbReference type="InterPro" id="IPR010982">
    <property type="entry name" value="Lambda_DNA-bd_dom_sf"/>
</dbReference>
<sequence>MEFSERLKQLREEKNWTQGDLAERLNIGRSTIGDYEYGRKLPRYERLKEIADVFNISVDYLLNRTNEKRSIEDLKKEIESTTPDLETIILRTKPLFRGKEITEEQARRANKVLEALFDEENKPS</sequence>
<protein>
    <submittedName>
        <fullName evidence="3">Helix-turn-helix transcriptional regulator</fullName>
    </submittedName>
</protein>
<evidence type="ECO:0000313" key="3">
    <source>
        <dbReference type="EMBL" id="MBD1372599.1"/>
    </source>
</evidence>
<organism evidence="3 4">
    <name type="scientific">Polycladospora coralii</name>
    <dbReference type="NCBI Taxonomy" id="2771432"/>
    <lineage>
        <taxon>Bacteria</taxon>
        <taxon>Bacillati</taxon>
        <taxon>Bacillota</taxon>
        <taxon>Bacilli</taxon>
        <taxon>Bacillales</taxon>
        <taxon>Thermoactinomycetaceae</taxon>
        <taxon>Polycladospora</taxon>
    </lineage>
</organism>
<dbReference type="PROSITE" id="PS50943">
    <property type="entry name" value="HTH_CROC1"/>
    <property type="match status" value="1"/>
</dbReference>
<feature type="domain" description="HTH cro/C1-type" evidence="2">
    <location>
        <begin position="7"/>
        <end position="61"/>
    </location>
</feature>
<dbReference type="AlphaFoldDB" id="A0A926RUN8"/>
<dbReference type="SUPFAM" id="SSF47413">
    <property type="entry name" value="lambda repressor-like DNA-binding domains"/>
    <property type="match status" value="1"/>
</dbReference>
<evidence type="ECO:0000259" key="2">
    <source>
        <dbReference type="PROSITE" id="PS50943"/>
    </source>
</evidence>
<accession>A0A926RUN8</accession>
<dbReference type="CDD" id="cd00093">
    <property type="entry name" value="HTH_XRE"/>
    <property type="match status" value="1"/>
</dbReference>
<evidence type="ECO:0000256" key="1">
    <source>
        <dbReference type="ARBA" id="ARBA00023125"/>
    </source>
</evidence>
<dbReference type="EMBL" id="JACXAH010000012">
    <property type="protein sequence ID" value="MBD1372599.1"/>
    <property type="molecule type" value="Genomic_DNA"/>
</dbReference>
<dbReference type="Proteomes" id="UP000661691">
    <property type="component" value="Unassembled WGS sequence"/>
</dbReference>
<dbReference type="GO" id="GO:0003677">
    <property type="term" value="F:DNA binding"/>
    <property type="evidence" value="ECO:0007669"/>
    <property type="project" value="UniProtKB-KW"/>
</dbReference>
<dbReference type="SMART" id="SM00530">
    <property type="entry name" value="HTH_XRE"/>
    <property type="match status" value="1"/>
</dbReference>
<proteinExistence type="predicted"/>